<dbReference type="EMBL" id="CAJNOC010009678">
    <property type="protein sequence ID" value="CAF1131770.1"/>
    <property type="molecule type" value="Genomic_DNA"/>
</dbReference>
<name>A0A814RBN2_9BILA</name>
<accession>A0A814RBN2</accession>
<dbReference type="OrthoDB" id="10485588at2759"/>
<gene>
    <name evidence="2" type="ORF">OXX778_LOCUS22506</name>
</gene>
<organism evidence="2 3">
    <name type="scientific">Brachionus calyciflorus</name>
    <dbReference type="NCBI Taxonomy" id="104777"/>
    <lineage>
        <taxon>Eukaryota</taxon>
        <taxon>Metazoa</taxon>
        <taxon>Spiralia</taxon>
        <taxon>Gnathifera</taxon>
        <taxon>Rotifera</taxon>
        <taxon>Eurotatoria</taxon>
        <taxon>Monogononta</taxon>
        <taxon>Pseudotrocha</taxon>
        <taxon>Ploima</taxon>
        <taxon>Brachionidae</taxon>
        <taxon>Brachionus</taxon>
    </lineage>
</organism>
<dbReference type="AlphaFoldDB" id="A0A814RBN2"/>
<dbReference type="InterPro" id="IPR012337">
    <property type="entry name" value="RNaseH-like_sf"/>
</dbReference>
<sequence>MITNFNHQIILIWWSSSFLLLESFHKAIARNAFPPNDPCPVNLVNIETYLQILAPAFHFNLIMQKSKSTIADVLPTLIITISKWNRMELTGNYRKLADNLISAFKFKFRDEIKSSLYCVASLLNISKLKIWIKRPDCADIKKNGLDNLTKIAKIYLEKRQKKTLNSDDLNRTQTSTSTMDSITAFEMDDDYLSETEVSKVIDNYELERQKIYFIKNVIDNSRLNANSTAKFWSEDNQMSHFSNLALSLLNIPSSSSYIERFYSICGTVCKKNSGNMTAGTIIQRSLLSQILSF</sequence>
<feature type="chain" id="PRO_5032459444" description="HAT C-terminal dimerisation domain-containing protein" evidence="1">
    <location>
        <begin position="30"/>
        <end position="293"/>
    </location>
</feature>
<keyword evidence="1" id="KW-0732">Signal</keyword>
<protein>
    <recommendedName>
        <fullName evidence="4">HAT C-terminal dimerisation domain-containing protein</fullName>
    </recommendedName>
</protein>
<evidence type="ECO:0000313" key="3">
    <source>
        <dbReference type="Proteomes" id="UP000663879"/>
    </source>
</evidence>
<evidence type="ECO:0008006" key="4">
    <source>
        <dbReference type="Google" id="ProtNLM"/>
    </source>
</evidence>
<keyword evidence="3" id="KW-1185">Reference proteome</keyword>
<dbReference type="SUPFAM" id="SSF53098">
    <property type="entry name" value="Ribonuclease H-like"/>
    <property type="match status" value="1"/>
</dbReference>
<evidence type="ECO:0000256" key="1">
    <source>
        <dbReference type="SAM" id="SignalP"/>
    </source>
</evidence>
<evidence type="ECO:0000313" key="2">
    <source>
        <dbReference type="EMBL" id="CAF1131770.1"/>
    </source>
</evidence>
<proteinExistence type="predicted"/>
<dbReference type="Proteomes" id="UP000663879">
    <property type="component" value="Unassembled WGS sequence"/>
</dbReference>
<comment type="caution">
    <text evidence="2">The sequence shown here is derived from an EMBL/GenBank/DDBJ whole genome shotgun (WGS) entry which is preliminary data.</text>
</comment>
<reference evidence="2" key="1">
    <citation type="submission" date="2021-02" db="EMBL/GenBank/DDBJ databases">
        <authorList>
            <person name="Nowell W R."/>
        </authorList>
    </citation>
    <scope>NUCLEOTIDE SEQUENCE</scope>
    <source>
        <strain evidence="2">Ploen Becks lab</strain>
    </source>
</reference>
<feature type="signal peptide" evidence="1">
    <location>
        <begin position="1"/>
        <end position="29"/>
    </location>
</feature>